<name>A0A3M2M145_9ACTN</name>
<evidence type="ECO:0000313" key="3">
    <source>
        <dbReference type="Proteomes" id="UP000278673"/>
    </source>
</evidence>
<keyword evidence="1" id="KW-1133">Transmembrane helix</keyword>
<dbReference type="AlphaFoldDB" id="A0A3M2M145"/>
<accession>A0A3M2M145</accession>
<keyword evidence="1" id="KW-0472">Membrane</keyword>
<evidence type="ECO:0000313" key="2">
    <source>
        <dbReference type="EMBL" id="RMI43434.1"/>
    </source>
</evidence>
<protein>
    <recommendedName>
        <fullName evidence="4">PH domain-containing protein</fullName>
    </recommendedName>
</protein>
<dbReference type="Proteomes" id="UP000278673">
    <property type="component" value="Unassembled WGS sequence"/>
</dbReference>
<evidence type="ECO:0000256" key="1">
    <source>
        <dbReference type="SAM" id="Phobius"/>
    </source>
</evidence>
<feature type="transmembrane region" description="Helical" evidence="1">
    <location>
        <begin position="57"/>
        <end position="78"/>
    </location>
</feature>
<keyword evidence="1" id="KW-0812">Transmembrane</keyword>
<dbReference type="RefSeq" id="WP_122183002.1">
    <property type="nucleotide sequence ID" value="NZ_RFFJ01000024.1"/>
</dbReference>
<organism evidence="2 3">
    <name type="scientific">Streptomyces triticirhizae</name>
    <dbReference type="NCBI Taxonomy" id="2483353"/>
    <lineage>
        <taxon>Bacteria</taxon>
        <taxon>Bacillati</taxon>
        <taxon>Actinomycetota</taxon>
        <taxon>Actinomycetes</taxon>
        <taxon>Kitasatosporales</taxon>
        <taxon>Streptomycetaceae</taxon>
        <taxon>Streptomyces</taxon>
    </lineage>
</organism>
<dbReference type="EMBL" id="RFFJ01000024">
    <property type="protein sequence ID" value="RMI43434.1"/>
    <property type="molecule type" value="Genomic_DNA"/>
</dbReference>
<gene>
    <name evidence="2" type="ORF">EBN88_07360</name>
</gene>
<reference evidence="2 3" key="1">
    <citation type="submission" date="2018-10" db="EMBL/GenBank/DDBJ databases">
        <title>Isolation, diversity and antifungal activity of actinobacteria from wheat.</title>
        <authorList>
            <person name="Han C."/>
        </authorList>
    </citation>
    <scope>NUCLEOTIDE SEQUENCE [LARGE SCALE GENOMIC DNA]</scope>
    <source>
        <strain evidence="2 3">NEAU-YY642</strain>
    </source>
</reference>
<proteinExistence type="predicted"/>
<sequence length="345" mass="36876">MAGQGRGGAPEEYRTNNTARVVVGWVALGLGAAAVAVGIPVLLGGTDQPREGFGPTLLPGVLLGVGLAALLLGGVRLWQALTRDEESFALRDDGLVHRVAGESRRVRWADVERVSEVRGRGPDWLGYGTHLRIRPRSGDELLVTGYTADARRLAEAIADGVRGEGRGEVRLVNGRWWQAGWVLLVATAVLGTALWAHLQRTPVPGFEADDPIACRYLSEGEREDMGLEEGMRLPEARDERIVNGCLFRSRVVSSTGAYPGEIVVHVWSAGAEELADELGFDPRPDGAEGFTGQEVSGTNLASCAVLYEIAEETSVSVRVRLENVGRSGCEDGLPEAAPELVAKLP</sequence>
<keyword evidence="3" id="KW-1185">Reference proteome</keyword>
<comment type="caution">
    <text evidence="2">The sequence shown here is derived from an EMBL/GenBank/DDBJ whole genome shotgun (WGS) entry which is preliminary data.</text>
</comment>
<feature type="transmembrane region" description="Helical" evidence="1">
    <location>
        <begin position="176"/>
        <end position="198"/>
    </location>
</feature>
<feature type="transmembrane region" description="Helical" evidence="1">
    <location>
        <begin position="21"/>
        <end position="45"/>
    </location>
</feature>
<evidence type="ECO:0008006" key="4">
    <source>
        <dbReference type="Google" id="ProtNLM"/>
    </source>
</evidence>